<dbReference type="EMBL" id="LNGC01000129">
    <property type="protein sequence ID" value="KYC48600.1"/>
    <property type="molecule type" value="Genomic_DNA"/>
</dbReference>
<reference evidence="12 13" key="1">
    <citation type="journal article" date="2016" name="ISME J.">
        <title>Chasing the elusive Euryarchaeota class WSA2: genomes reveal a uniquely fastidious methyl-reducing methanogen.</title>
        <authorList>
            <person name="Nobu M.K."/>
            <person name="Narihiro T."/>
            <person name="Kuroda K."/>
            <person name="Mei R."/>
            <person name="Liu W.T."/>
        </authorList>
    </citation>
    <scope>NUCLEOTIDE SEQUENCE [LARGE SCALE GENOMIC DNA]</scope>
    <source>
        <strain evidence="12">U1lsi0528_Bin055</strain>
    </source>
</reference>
<evidence type="ECO:0000256" key="7">
    <source>
        <dbReference type="ARBA" id="ARBA00022840"/>
    </source>
</evidence>
<evidence type="ECO:0000256" key="6">
    <source>
        <dbReference type="ARBA" id="ARBA00022769"/>
    </source>
</evidence>
<dbReference type="Gene3D" id="3.40.50.300">
    <property type="entry name" value="P-loop containing nucleotide triphosphate hydrolases"/>
    <property type="match status" value="2"/>
</dbReference>
<accession>A0A150IUH1</accession>
<evidence type="ECO:0000313" key="13">
    <source>
        <dbReference type="Proteomes" id="UP000075398"/>
    </source>
</evidence>
<evidence type="ECO:0000256" key="5">
    <source>
        <dbReference type="ARBA" id="ARBA00022763"/>
    </source>
</evidence>
<dbReference type="InterPro" id="IPR003439">
    <property type="entry name" value="ABC_transporter-like_ATP-bd"/>
</dbReference>
<protein>
    <submittedName>
        <fullName evidence="12">Excinuclease ABC subunit A</fullName>
    </submittedName>
</protein>
<keyword evidence="6" id="KW-0228">DNA excision</keyword>
<gene>
    <name evidence="12" type="ORF">AMQ22_01864</name>
</gene>
<dbReference type="Proteomes" id="UP000075398">
    <property type="component" value="Unassembled WGS sequence"/>
</dbReference>
<sequence>MATLSGGEAQRLSLMNHLNSDLDSLIFIVDEPSTGMHEIEKNNLMSILKEINKLGNTVIIVEHDKNIISQADQIIELGPDPGILGGYLVFQGSLDEIKKEKSSITGRYLSGELKVSKKPNNSKNKIKSDTKFIELSKVSTNNLKNLNVRIPLGMMVGIAGVSGSGKSSLISETLVPLLNEHFTRNNGEDEDEYIQIDDIKGKLSEWSNIADSVVISQSPIGRTKTSNPVSYIGIWDSIRKIYAKEELSKKREYTEGHFSFNSEKGGCANCKGAGSVEVQLSPTTTIDVVCEICNGTRYKQSILDVRYKGKNINELLNLTVSEALELFRDNPTISRYLSILVEIGMGYITLGQPAPTLSGGEAQRIKLAKELGKSKKSGTLYILDEPTTGLHDSDIEKLLGLLDKLVMQENSVIIIEHNSDVLSYVDYIIELGPEGGPLGGGIISLGSPQEIKLNKNSRIGPFLSVD</sequence>
<dbReference type="GO" id="GO:0005524">
    <property type="term" value="F:ATP binding"/>
    <property type="evidence" value="ECO:0007669"/>
    <property type="project" value="UniProtKB-KW"/>
</dbReference>
<evidence type="ECO:0000256" key="10">
    <source>
        <dbReference type="ARBA" id="ARBA00023204"/>
    </source>
</evidence>
<dbReference type="AlphaFoldDB" id="A0A150IUH1"/>
<keyword evidence="9" id="KW-0238">DNA-binding</keyword>
<evidence type="ECO:0000256" key="9">
    <source>
        <dbReference type="ARBA" id="ARBA00023125"/>
    </source>
</evidence>
<keyword evidence="10" id="KW-0234">DNA repair</keyword>
<keyword evidence="7" id="KW-0067">ATP-binding</keyword>
<dbReference type="Gene3D" id="1.20.1580.10">
    <property type="entry name" value="ABC transporter ATPase like domain"/>
    <property type="match status" value="1"/>
</dbReference>
<evidence type="ECO:0000259" key="11">
    <source>
        <dbReference type="PROSITE" id="PS50893"/>
    </source>
</evidence>
<dbReference type="PANTHER" id="PTHR43152">
    <property type="entry name" value="UVRABC SYSTEM PROTEIN A"/>
    <property type="match status" value="1"/>
</dbReference>
<evidence type="ECO:0000256" key="1">
    <source>
        <dbReference type="ARBA" id="ARBA00004496"/>
    </source>
</evidence>
<dbReference type="PANTHER" id="PTHR43152:SF3">
    <property type="entry name" value="UVRABC SYSTEM PROTEIN A"/>
    <property type="match status" value="1"/>
</dbReference>
<dbReference type="InterPro" id="IPR017871">
    <property type="entry name" value="ABC_transporter-like_CS"/>
</dbReference>
<dbReference type="GO" id="GO:0005737">
    <property type="term" value="C:cytoplasm"/>
    <property type="evidence" value="ECO:0007669"/>
    <property type="project" value="UniProtKB-SubCell"/>
</dbReference>
<dbReference type="GO" id="GO:0006281">
    <property type="term" value="P:DNA repair"/>
    <property type="evidence" value="ECO:0007669"/>
    <property type="project" value="UniProtKB-KW"/>
</dbReference>
<keyword evidence="3" id="KW-0677">Repeat</keyword>
<dbReference type="GO" id="GO:0004518">
    <property type="term" value="F:nuclease activity"/>
    <property type="evidence" value="ECO:0007669"/>
    <property type="project" value="UniProtKB-KW"/>
</dbReference>
<dbReference type="PROSITE" id="PS00211">
    <property type="entry name" value="ABC_TRANSPORTER_1"/>
    <property type="match status" value="1"/>
</dbReference>
<keyword evidence="4" id="KW-0547">Nucleotide-binding</keyword>
<comment type="subcellular location">
    <subcellularLocation>
        <location evidence="1">Cytoplasm</location>
    </subcellularLocation>
</comment>
<comment type="caution">
    <text evidence="12">The sequence shown here is derived from an EMBL/GenBank/DDBJ whole genome shotgun (WGS) entry which is preliminary data.</text>
</comment>
<evidence type="ECO:0000256" key="2">
    <source>
        <dbReference type="ARBA" id="ARBA00022490"/>
    </source>
</evidence>
<dbReference type="SUPFAM" id="SSF52540">
    <property type="entry name" value="P-loop containing nucleoside triphosphate hydrolases"/>
    <property type="match status" value="2"/>
</dbReference>
<evidence type="ECO:0000256" key="3">
    <source>
        <dbReference type="ARBA" id="ARBA00022737"/>
    </source>
</evidence>
<keyword evidence="5" id="KW-0227">DNA damage</keyword>
<evidence type="ECO:0000256" key="8">
    <source>
        <dbReference type="ARBA" id="ARBA00022881"/>
    </source>
</evidence>
<dbReference type="PATRIC" id="fig|1705409.3.peg.1971"/>
<keyword evidence="2" id="KW-0963">Cytoplasm</keyword>
<dbReference type="GO" id="GO:0003677">
    <property type="term" value="F:DNA binding"/>
    <property type="evidence" value="ECO:0007669"/>
    <property type="project" value="UniProtKB-KW"/>
</dbReference>
<proteinExistence type="predicted"/>
<name>A0A150IUH1_9EURY</name>
<dbReference type="GO" id="GO:0016887">
    <property type="term" value="F:ATP hydrolysis activity"/>
    <property type="evidence" value="ECO:0007669"/>
    <property type="project" value="InterPro"/>
</dbReference>
<feature type="domain" description="ABC transporter" evidence="11">
    <location>
        <begin position="126"/>
        <end position="464"/>
    </location>
</feature>
<organism evidence="12 13">
    <name type="scientific">Candidatus Methanofastidiosum methylothiophilum</name>
    <dbReference type="NCBI Taxonomy" id="1705564"/>
    <lineage>
        <taxon>Archaea</taxon>
        <taxon>Methanobacteriati</taxon>
        <taxon>Methanobacteriota</taxon>
        <taxon>Stenosarchaea group</taxon>
        <taxon>Candidatus Methanofastidiosia</taxon>
        <taxon>Candidatus Methanofastidiosales</taxon>
        <taxon>Candidatus Methanofastidiosaceae</taxon>
        <taxon>Candidatus Methanofastidiosum</taxon>
    </lineage>
</organism>
<keyword evidence="8" id="KW-0267">Excision nuclease</keyword>
<evidence type="ECO:0000256" key="4">
    <source>
        <dbReference type="ARBA" id="ARBA00022741"/>
    </source>
</evidence>
<evidence type="ECO:0000313" key="12">
    <source>
        <dbReference type="EMBL" id="KYC48600.1"/>
    </source>
</evidence>
<dbReference type="PROSITE" id="PS50893">
    <property type="entry name" value="ABC_TRANSPORTER_2"/>
    <property type="match status" value="1"/>
</dbReference>
<dbReference type="InterPro" id="IPR027417">
    <property type="entry name" value="P-loop_NTPase"/>
</dbReference>